<reference evidence="2 3" key="1">
    <citation type="journal article" date="2022" name="Res Sq">
        <title>Evolution of multicellular longitudinally dividing oral cavity symbionts (Neisseriaceae).</title>
        <authorList>
            <person name="Nyongesa S."/>
            <person name="Weber P."/>
            <person name="Bernet E."/>
            <person name="Pullido F."/>
            <person name="Nieckarz M."/>
            <person name="Delaby M."/>
            <person name="Nieves C."/>
            <person name="Viehboeck T."/>
            <person name="Krause N."/>
            <person name="Rivera-Millot A."/>
            <person name="Nakamura A."/>
            <person name="Vischer N."/>
            <person name="VanNieuwenhze M."/>
            <person name="Brun Y."/>
            <person name="Cava F."/>
            <person name="Bulgheresi S."/>
            <person name="Veyrier F."/>
        </authorList>
    </citation>
    <scope>NUCLEOTIDE SEQUENCE [LARGE SCALE GENOMIC DNA]</scope>
    <source>
        <strain evidence="2 3">SN4</strain>
    </source>
</reference>
<organism evidence="2 3">
    <name type="scientific">Vitreoscilla massiliensis</name>
    <dbReference type="NCBI Taxonomy" id="1689272"/>
    <lineage>
        <taxon>Bacteria</taxon>
        <taxon>Pseudomonadati</taxon>
        <taxon>Pseudomonadota</taxon>
        <taxon>Betaproteobacteria</taxon>
        <taxon>Neisseriales</taxon>
        <taxon>Neisseriaceae</taxon>
        <taxon>Vitreoscilla</taxon>
    </lineage>
</organism>
<gene>
    <name evidence="2" type="ORF">LVJ82_05050</name>
</gene>
<keyword evidence="1" id="KW-0472">Membrane</keyword>
<dbReference type="EMBL" id="CP091511">
    <property type="protein sequence ID" value="UOO90352.1"/>
    <property type="molecule type" value="Genomic_DNA"/>
</dbReference>
<keyword evidence="1" id="KW-1133">Transmembrane helix</keyword>
<feature type="transmembrane region" description="Helical" evidence="1">
    <location>
        <begin position="49"/>
        <end position="73"/>
    </location>
</feature>
<dbReference type="RefSeq" id="WP_058355768.1">
    <property type="nucleotide sequence ID" value="NZ_CABKVG010000008.1"/>
</dbReference>
<name>A0ABY4E3K8_9NEIS</name>
<evidence type="ECO:0000313" key="3">
    <source>
        <dbReference type="Proteomes" id="UP000832011"/>
    </source>
</evidence>
<keyword evidence="1" id="KW-0812">Transmembrane</keyword>
<feature type="transmembrane region" description="Helical" evidence="1">
    <location>
        <begin position="80"/>
        <end position="106"/>
    </location>
</feature>
<evidence type="ECO:0000256" key="1">
    <source>
        <dbReference type="SAM" id="Phobius"/>
    </source>
</evidence>
<sequence length="112" mass="12989">MSKLLPNDTIEEVRTPLKPAPLWPLILLIIATVATLVFTALQLPLLDKWPLYGLTLWTMALFCYAHRMVYFYYLRKAKKWVYVVAMPGVLVLYPSLFMCLLFVAAMEQALRH</sequence>
<accession>A0ABY4E3K8</accession>
<keyword evidence="3" id="KW-1185">Reference proteome</keyword>
<dbReference type="Proteomes" id="UP000832011">
    <property type="component" value="Chromosome"/>
</dbReference>
<protein>
    <recommendedName>
        <fullName evidence="4">Transmembrane protein</fullName>
    </recommendedName>
</protein>
<evidence type="ECO:0008006" key="4">
    <source>
        <dbReference type="Google" id="ProtNLM"/>
    </source>
</evidence>
<evidence type="ECO:0000313" key="2">
    <source>
        <dbReference type="EMBL" id="UOO90352.1"/>
    </source>
</evidence>
<proteinExistence type="predicted"/>
<feature type="transmembrane region" description="Helical" evidence="1">
    <location>
        <begin position="21"/>
        <end position="43"/>
    </location>
</feature>